<dbReference type="Proteomes" id="UP000095591">
    <property type="component" value="Unassembled WGS sequence"/>
</dbReference>
<dbReference type="RefSeq" id="WP_036612639.1">
    <property type="nucleotide sequence ID" value="NZ_CDRH01000399.1"/>
</dbReference>
<reference evidence="1 2" key="1">
    <citation type="submission" date="2015-09" db="EMBL/GenBank/DDBJ databases">
        <authorList>
            <consortium name="Pathogen Informatics"/>
        </authorList>
    </citation>
    <scope>NUCLEOTIDE SEQUENCE [LARGE SCALE GENOMIC DNA]</scope>
    <source>
        <strain evidence="1 2">2789STDY5608872</strain>
    </source>
</reference>
<gene>
    <name evidence="1" type="ORF">ERS852429_02599</name>
</gene>
<sequence length="334" mass="35496">MRKSLLYVFAVICTMGFFTACGDDDDSSSSGNWQDLSKTYEGKSVNLVMGEVTIPVDGKSVVIAASSAEKASVTLNNIIPENKSVAIDAALKEADGTYTFTGESTVGDCVVSVNGTVKGGVASVVYTRKLTSSIVGNWSLKAGAGAIYANIVTGNSTIDNLVPMIKPAIGNLIWGKVSAVNVNLPEDGIFDVSWRPIGASEDKGIGEITKMASIQYCVVDGKFMVAVDKNYVTVLTTLLQQAAGDKLEAAGISIDEIMKLLVDLGGYYGLPLNMKVDGSEATFYADKDLIVPVLTMIAPILKPMVPENYQQMVDMVLQLLPNAKTLEFGLNFTK</sequence>
<dbReference type="EMBL" id="CYXP01000006">
    <property type="protein sequence ID" value="CUN22015.1"/>
    <property type="molecule type" value="Genomic_DNA"/>
</dbReference>
<organism evidence="1 2">
    <name type="scientific">Parabacteroides distasonis</name>
    <dbReference type="NCBI Taxonomy" id="823"/>
    <lineage>
        <taxon>Bacteria</taxon>
        <taxon>Pseudomonadati</taxon>
        <taxon>Bacteroidota</taxon>
        <taxon>Bacteroidia</taxon>
        <taxon>Bacteroidales</taxon>
        <taxon>Tannerellaceae</taxon>
        <taxon>Parabacteroides</taxon>
    </lineage>
</organism>
<evidence type="ECO:0000313" key="1">
    <source>
        <dbReference type="EMBL" id="CUN22015.1"/>
    </source>
</evidence>
<dbReference type="AlphaFoldDB" id="A0A173V751"/>
<proteinExistence type="predicted"/>
<protein>
    <submittedName>
        <fullName evidence="1">Uncharacterized protein</fullName>
    </submittedName>
</protein>
<evidence type="ECO:0000313" key="2">
    <source>
        <dbReference type="Proteomes" id="UP000095591"/>
    </source>
</evidence>
<accession>A0A173V751</accession>
<name>A0A173V751_PARDI</name>
<dbReference type="PROSITE" id="PS51257">
    <property type="entry name" value="PROKAR_LIPOPROTEIN"/>
    <property type="match status" value="1"/>
</dbReference>